<dbReference type="Pfam" id="PF03412">
    <property type="entry name" value="Peptidase_C39"/>
    <property type="match status" value="1"/>
</dbReference>
<dbReference type="Gene3D" id="3.90.70.10">
    <property type="entry name" value="Cysteine proteinases"/>
    <property type="match status" value="1"/>
</dbReference>
<evidence type="ECO:0000259" key="1">
    <source>
        <dbReference type="Pfam" id="PF03412"/>
    </source>
</evidence>
<dbReference type="Proteomes" id="UP000231292">
    <property type="component" value="Unassembled WGS sequence"/>
</dbReference>
<reference evidence="2 3" key="1">
    <citation type="submission" date="2017-09" db="EMBL/GenBank/DDBJ databases">
        <title>Depth-based differentiation of microbial function through sediment-hosted aquifers and enrichment of novel symbionts in the deep terrestrial subsurface.</title>
        <authorList>
            <person name="Probst A.J."/>
            <person name="Ladd B."/>
            <person name="Jarett J.K."/>
            <person name="Geller-Mcgrath D.E."/>
            <person name="Sieber C.M."/>
            <person name="Emerson J.B."/>
            <person name="Anantharaman K."/>
            <person name="Thomas B.C."/>
            <person name="Malmstrom R."/>
            <person name="Stieglmeier M."/>
            <person name="Klingl A."/>
            <person name="Woyke T."/>
            <person name="Ryan C.M."/>
            <person name="Banfield J.F."/>
        </authorList>
    </citation>
    <scope>NUCLEOTIDE SEQUENCE [LARGE SCALE GENOMIC DNA]</scope>
    <source>
        <strain evidence="2">CG23_combo_of_CG06-09_8_20_14_all_41_10</strain>
    </source>
</reference>
<accession>A0A2G9YIG7</accession>
<feature type="non-terminal residue" evidence="2">
    <location>
        <position position="1"/>
    </location>
</feature>
<gene>
    <name evidence="2" type="ORF">COX41_05160</name>
</gene>
<organism evidence="2 3">
    <name type="scientific">Candidatus Sherwoodlollariibacterium unditelluris</name>
    <dbReference type="NCBI Taxonomy" id="1974757"/>
    <lineage>
        <taxon>Bacteria</taxon>
        <taxon>Pseudomonadati</taxon>
        <taxon>Candidatus Omnitrophota</taxon>
        <taxon>Candidatus Sherwoodlollariibacterium</taxon>
    </lineage>
</organism>
<feature type="domain" description="Peptidase C39" evidence="1">
    <location>
        <begin position="93"/>
        <end position="177"/>
    </location>
</feature>
<dbReference type="GO" id="GO:0005524">
    <property type="term" value="F:ATP binding"/>
    <property type="evidence" value="ECO:0007669"/>
    <property type="project" value="InterPro"/>
</dbReference>
<name>A0A2G9YIG7_9BACT</name>
<evidence type="ECO:0000313" key="3">
    <source>
        <dbReference type="Proteomes" id="UP000231292"/>
    </source>
</evidence>
<feature type="non-terminal residue" evidence="2">
    <location>
        <position position="590"/>
    </location>
</feature>
<sequence length="590" mass="61779">NILKDIANKPVTAIKISSNLTINLDKPLKMSNQKIEEIFQWLQGRPCGSKALFDYLNYTGSKVTEQDIAILALTIDILNDVVKPEGNPEVIKTSLYSLSKVSEFFGQKLYPVKLELNNLERKADLTPFIAHINGDHYVLVTRISQDKVYFSDNHKEEFLPKEKFLNEFTGYALISRPVSAGLEISASQAKAVLGSGRNPGRYSNSVNWSKWSKNMTTSILVNLAVSAVGSSLSGPDGWKKMPTNLVNNFGSSLVSGIKSAAVSYAVQSYVQGVAMENNWSPNKTALIGSALGGFAAGVMTSIGAAKADAFSPNSMKSITSIKQMIPLAVSNALVSGFTTGISQATATRVYLSLYNANDPRTNATAQIGSLAAGLLMMQASKSIVPQAFGSSSSAESVSNFSWGNLWQNNSTTILSGMGGAALGATLYSDNRAAGALIGAGVGAGAGYLASNYDTIKPAILKTITENSTPMLIGGVAGAAMGALTGSGGSERAISALAGFGLGATSGLLVNKYDFSVMGGVTGAIAGYMYGGDDTKDRIRSAAIGFAGGTAVGAFAGYLDKVERDSIAKEAKTQRIQMASNKGLQGDELKA</sequence>
<proteinExistence type="predicted"/>
<dbReference type="AlphaFoldDB" id="A0A2G9YIG7"/>
<dbReference type="EMBL" id="PCRK01000128">
    <property type="protein sequence ID" value="PIP19016.1"/>
    <property type="molecule type" value="Genomic_DNA"/>
</dbReference>
<protein>
    <recommendedName>
        <fullName evidence="1">Peptidase C39 domain-containing protein</fullName>
    </recommendedName>
</protein>
<dbReference type="InterPro" id="IPR005074">
    <property type="entry name" value="Peptidase_C39"/>
</dbReference>
<comment type="caution">
    <text evidence="2">The sequence shown here is derived from an EMBL/GenBank/DDBJ whole genome shotgun (WGS) entry which is preliminary data.</text>
</comment>
<evidence type="ECO:0000313" key="2">
    <source>
        <dbReference type="EMBL" id="PIP19016.1"/>
    </source>
</evidence>
<dbReference type="GO" id="GO:0006508">
    <property type="term" value="P:proteolysis"/>
    <property type="evidence" value="ECO:0007669"/>
    <property type="project" value="InterPro"/>
</dbReference>
<dbReference type="GO" id="GO:0008233">
    <property type="term" value="F:peptidase activity"/>
    <property type="evidence" value="ECO:0007669"/>
    <property type="project" value="InterPro"/>
</dbReference>
<dbReference type="GO" id="GO:0016020">
    <property type="term" value="C:membrane"/>
    <property type="evidence" value="ECO:0007669"/>
    <property type="project" value="InterPro"/>
</dbReference>